<feature type="domain" description="CheR-type methyltransferase" evidence="7">
    <location>
        <begin position="13"/>
        <end position="293"/>
    </location>
</feature>
<protein>
    <recommendedName>
        <fullName evidence="2">protein-glutamate O-methyltransferase</fullName>
        <ecNumber evidence="2">2.1.1.80</ecNumber>
    </recommendedName>
</protein>
<organism evidence="8 9">
    <name type="scientific">Cystobacter fuscus</name>
    <dbReference type="NCBI Taxonomy" id="43"/>
    <lineage>
        <taxon>Bacteria</taxon>
        <taxon>Pseudomonadati</taxon>
        <taxon>Myxococcota</taxon>
        <taxon>Myxococcia</taxon>
        <taxon>Myxococcales</taxon>
        <taxon>Cystobacterineae</taxon>
        <taxon>Archangiaceae</taxon>
        <taxon>Cystobacter</taxon>
    </lineage>
</organism>
<dbReference type="GO" id="GO:0008983">
    <property type="term" value="F:protein-glutamate O-methyltransferase activity"/>
    <property type="evidence" value="ECO:0007669"/>
    <property type="project" value="UniProtKB-EC"/>
</dbReference>
<keyword evidence="4" id="KW-0808">Transferase</keyword>
<reference evidence="8 9" key="1">
    <citation type="submission" date="2017-06" db="EMBL/GenBank/DDBJ databases">
        <title>Sequencing and comparative analysis of myxobacterial genomes.</title>
        <authorList>
            <person name="Rupp O."/>
            <person name="Goesmann A."/>
            <person name="Sogaard-Andersen L."/>
        </authorList>
    </citation>
    <scope>NUCLEOTIDE SEQUENCE [LARGE SCALE GENOMIC DNA]</scope>
    <source>
        <strain evidence="8 9">DSM 52655</strain>
    </source>
</reference>
<proteinExistence type="predicted"/>
<dbReference type="SMART" id="SM00138">
    <property type="entry name" value="MeTrc"/>
    <property type="match status" value="1"/>
</dbReference>
<gene>
    <name evidence="8" type="ORF">CYFUS_001844</name>
</gene>
<dbReference type="PIRSF" id="PIRSF000410">
    <property type="entry name" value="CheR"/>
    <property type="match status" value="1"/>
</dbReference>
<dbReference type="PROSITE" id="PS50123">
    <property type="entry name" value="CHER"/>
    <property type="match status" value="1"/>
</dbReference>
<keyword evidence="3" id="KW-0489">Methyltransferase</keyword>
<dbReference type="PANTHER" id="PTHR24422">
    <property type="entry name" value="CHEMOTAXIS PROTEIN METHYLTRANSFERASE"/>
    <property type="match status" value="1"/>
</dbReference>
<dbReference type="Pfam" id="PF03705">
    <property type="entry name" value="CheR_N"/>
    <property type="match status" value="1"/>
</dbReference>
<evidence type="ECO:0000256" key="1">
    <source>
        <dbReference type="ARBA" id="ARBA00001541"/>
    </source>
</evidence>
<dbReference type="PANTHER" id="PTHR24422:SF26">
    <property type="entry name" value="CHEMOTAXIS PROTEIN METHYLTRANSFERASE"/>
    <property type="match status" value="1"/>
</dbReference>
<dbReference type="InterPro" id="IPR050903">
    <property type="entry name" value="Bact_Chemotaxis_MeTrfase"/>
</dbReference>
<dbReference type="GO" id="GO:0032259">
    <property type="term" value="P:methylation"/>
    <property type="evidence" value="ECO:0007669"/>
    <property type="project" value="UniProtKB-KW"/>
</dbReference>
<dbReference type="Proteomes" id="UP000217257">
    <property type="component" value="Chromosome"/>
</dbReference>
<dbReference type="Pfam" id="PF01739">
    <property type="entry name" value="CheR"/>
    <property type="match status" value="1"/>
</dbReference>
<dbReference type="Gene3D" id="3.40.50.150">
    <property type="entry name" value="Vaccinia Virus protein VP39"/>
    <property type="match status" value="1"/>
</dbReference>
<dbReference type="SUPFAM" id="SSF53335">
    <property type="entry name" value="S-adenosyl-L-methionine-dependent methyltransferases"/>
    <property type="match status" value="1"/>
</dbReference>
<evidence type="ECO:0000313" key="9">
    <source>
        <dbReference type="Proteomes" id="UP000217257"/>
    </source>
</evidence>
<dbReference type="Gene3D" id="1.10.155.10">
    <property type="entry name" value="Chemotaxis receptor methyltransferase CheR, N-terminal domain"/>
    <property type="match status" value="1"/>
</dbReference>
<sequence length="302" mass="34057">MRPMLGVESGAGVAPEPPPLSEREFTGIQQFIYREAGIWLSPAKKALVVGRLSRRLRELGNPSFATYLRRAEEDSAERVRLLDALCTHETHFFREPRHFDFLARDVLPRWRAQGDTGSGEGRRVRVWSAGCSTGEEPFSLAMVLRHHLPAEEGWEIDILATDLSTRILEQARQARWPVEKAVQIPKPYLRAYMLRGVGSQEAWMKADANLRALVRFQRVNLNDDNAVVGRFDLLFCRNVLIYFDPTSRARAVERLLNHLYPQGMLFLGHSESLLGLGTRVRAVMPTVYAPRASPAAVSAARG</sequence>
<keyword evidence="5" id="KW-0949">S-adenosyl-L-methionine</keyword>
<accession>A0A250IYT9</accession>
<comment type="catalytic activity">
    <reaction evidence="1">
        <text>L-glutamyl-[protein] + S-adenosyl-L-methionine = [protein]-L-glutamate 5-O-methyl ester + S-adenosyl-L-homocysteine</text>
        <dbReference type="Rhea" id="RHEA:24452"/>
        <dbReference type="Rhea" id="RHEA-COMP:10208"/>
        <dbReference type="Rhea" id="RHEA-COMP:10311"/>
        <dbReference type="ChEBI" id="CHEBI:29973"/>
        <dbReference type="ChEBI" id="CHEBI:57856"/>
        <dbReference type="ChEBI" id="CHEBI:59789"/>
        <dbReference type="ChEBI" id="CHEBI:82795"/>
        <dbReference type="EC" id="2.1.1.80"/>
    </reaction>
</comment>
<evidence type="ECO:0000259" key="7">
    <source>
        <dbReference type="PROSITE" id="PS50123"/>
    </source>
</evidence>
<dbReference type="InterPro" id="IPR000780">
    <property type="entry name" value="CheR_MeTrfase"/>
</dbReference>
<dbReference type="InterPro" id="IPR036804">
    <property type="entry name" value="CheR_N_sf"/>
</dbReference>
<dbReference type="EC" id="2.1.1.80" evidence="2"/>
<dbReference type="InterPro" id="IPR029063">
    <property type="entry name" value="SAM-dependent_MTases_sf"/>
</dbReference>
<dbReference type="PRINTS" id="PR00996">
    <property type="entry name" value="CHERMTFRASE"/>
</dbReference>
<dbReference type="InterPro" id="IPR022641">
    <property type="entry name" value="CheR_N"/>
</dbReference>
<name>A0A250IYT9_9BACT</name>
<dbReference type="SUPFAM" id="SSF47757">
    <property type="entry name" value="Chemotaxis receptor methyltransferase CheR, N-terminal domain"/>
    <property type="match status" value="1"/>
</dbReference>
<dbReference type="InterPro" id="IPR026024">
    <property type="entry name" value="Chemotaxis_MeTrfase_CheR"/>
</dbReference>
<dbReference type="AlphaFoldDB" id="A0A250IYT9"/>
<feature type="region of interest" description="Disordered" evidence="6">
    <location>
        <begin position="1"/>
        <end position="20"/>
    </location>
</feature>
<dbReference type="RefSeq" id="WP_198316516.1">
    <property type="nucleotide sequence ID" value="NZ_CP022098.1"/>
</dbReference>
<evidence type="ECO:0000256" key="3">
    <source>
        <dbReference type="ARBA" id="ARBA00022603"/>
    </source>
</evidence>
<evidence type="ECO:0000256" key="4">
    <source>
        <dbReference type="ARBA" id="ARBA00022679"/>
    </source>
</evidence>
<evidence type="ECO:0000313" key="8">
    <source>
        <dbReference type="EMBL" id="ATB36430.1"/>
    </source>
</evidence>
<evidence type="ECO:0000256" key="2">
    <source>
        <dbReference type="ARBA" id="ARBA00012534"/>
    </source>
</evidence>
<dbReference type="InterPro" id="IPR022642">
    <property type="entry name" value="CheR_C"/>
</dbReference>
<evidence type="ECO:0000256" key="5">
    <source>
        <dbReference type="ARBA" id="ARBA00022691"/>
    </source>
</evidence>
<dbReference type="KEGG" id="cfus:CYFUS_001844"/>
<evidence type="ECO:0000256" key="6">
    <source>
        <dbReference type="SAM" id="MobiDB-lite"/>
    </source>
</evidence>
<dbReference type="EMBL" id="CP022098">
    <property type="protein sequence ID" value="ATB36430.1"/>
    <property type="molecule type" value="Genomic_DNA"/>
</dbReference>